<comment type="caution">
    <text evidence="1">The sequence shown here is derived from an EMBL/GenBank/DDBJ whole genome shotgun (WGS) entry which is preliminary data.</text>
</comment>
<reference evidence="1 2" key="1">
    <citation type="journal article" date="2018" name="Nat. Genet.">
        <title>The Rosa genome provides new insights in the design of modern roses.</title>
        <authorList>
            <person name="Bendahmane M."/>
        </authorList>
    </citation>
    <scope>NUCLEOTIDE SEQUENCE [LARGE SCALE GENOMIC DNA]</scope>
    <source>
        <strain evidence="2">cv. Old Blush</strain>
    </source>
</reference>
<evidence type="ECO:0000313" key="2">
    <source>
        <dbReference type="Proteomes" id="UP000238479"/>
    </source>
</evidence>
<keyword evidence="1" id="KW-0645">Protease</keyword>
<dbReference type="GO" id="GO:0004239">
    <property type="term" value="F:initiator methionyl aminopeptidase activity"/>
    <property type="evidence" value="ECO:0007669"/>
    <property type="project" value="UniProtKB-EC"/>
</dbReference>
<gene>
    <name evidence="1" type="ORF">RchiOBHm_Chr2g0097651</name>
</gene>
<dbReference type="Gramene" id="PRQ47251">
    <property type="protein sequence ID" value="PRQ47251"/>
    <property type="gene ID" value="RchiOBHm_Chr2g0097651"/>
</dbReference>
<keyword evidence="1" id="KW-0378">Hydrolase</keyword>
<organism evidence="1 2">
    <name type="scientific">Rosa chinensis</name>
    <name type="common">China rose</name>
    <dbReference type="NCBI Taxonomy" id="74649"/>
    <lineage>
        <taxon>Eukaryota</taxon>
        <taxon>Viridiplantae</taxon>
        <taxon>Streptophyta</taxon>
        <taxon>Embryophyta</taxon>
        <taxon>Tracheophyta</taxon>
        <taxon>Spermatophyta</taxon>
        <taxon>Magnoliopsida</taxon>
        <taxon>eudicotyledons</taxon>
        <taxon>Gunneridae</taxon>
        <taxon>Pentapetalae</taxon>
        <taxon>rosids</taxon>
        <taxon>fabids</taxon>
        <taxon>Rosales</taxon>
        <taxon>Rosaceae</taxon>
        <taxon>Rosoideae</taxon>
        <taxon>Rosoideae incertae sedis</taxon>
        <taxon>Rosa</taxon>
    </lineage>
</organism>
<keyword evidence="1" id="KW-0031">Aminopeptidase</keyword>
<dbReference type="EC" id="3.4.11.18" evidence="1"/>
<accession>A0A2P6RLH9</accession>
<evidence type="ECO:0000313" key="1">
    <source>
        <dbReference type="EMBL" id="PRQ47251.1"/>
    </source>
</evidence>
<dbReference type="Proteomes" id="UP000238479">
    <property type="component" value="Chromosome 2"/>
</dbReference>
<sequence>MFGIVFSFLVKGYHGDTSKTFLCGKVSDSVQRLVKVSFFQLGIIEPCGYYQNSSEHVEN</sequence>
<name>A0A2P6RLH9_ROSCH</name>
<dbReference type="AlphaFoldDB" id="A0A2P6RLH9"/>
<protein>
    <submittedName>
        <fullName evidence="1">Putative methionyl aminopeptidase</fullName>
        <ecNumber evidence="1">3.4.11.18</ecNumber>
    </submittedName>
</protein>
<dbReference type="EMBL" id="PDCK01000040">
    <property type="protein sequence ID" value="PRQ47251.1"/>
    <property type="molecule type" value="Genomic_DNA"/>
</dbReference>
<dbReference type="SUPFAM" id="SSF55920">
    <property type="entry name" value="Creatinase/aminopeptidase"/>
    <property type="match status" value="1"/>
</dbReference>
<dbReference type="InterPro" id="IPR036005">
    <property type="entry name" value="Creatinase/aminopeptidase-like"/>
</dbReference>
<proteinExistence type="predicted"/>
<keyword evidence="2" id="KW-1185">Reference proteome</keyword>